<evidence type="ECO:0000313" key="3">
    <source>
        <dbReference type="Proteomes" id="UP000070544"/>
    </source>
</evidence>
<evidence type="ECO:0008006" key="4">
    <source>
        <dbReference type="Google" id="ProtNLM"/>
    </source>
</evidence>
<reference evidence="2 3" key="1">
    <citation type="journal article" date="2015" name="Genome Biol. Evol.">
        <title>Phylogenomic analyses indicate that early fungi evolved digesting cell walls of algal ancestors of land plants.</title>
        <authorList>
            <person name="Chang Y."/>
            <person name="Wang S."/>
            <person name="Sekimoto S."/>
            <person name="Aerts A.L."/>
            <person name="Choi C."/>
            <person name="Clum A."/>
            <person name="LaButti K.M."/>
            <person name="Lindquist E.A."/>
            <person name="Yee Ngan C."/>
            <person name="Ohm R.A."/>
            <person name="Salamov A.A."/>
            <person name="Grigoriev I.V."/>
            <person name="Spatafora J.W."/>
            <person name="Berbee M.L."/>
        </authorList>
    </citation>
    <scope>NUCLEOTIDE SEQUENCE [LARGE SCALE GENOMIC DNA]</scope>
    <source>
        <strain evidence="2 3">JEL478</strain>
    </source>
</reference>
<dbReference type="STRING" id="1344416.A0A139AUR4"/>
<feature type="compositionally biased region" description="Gly residues" evidence="1">
    <location>
        <begin position="1"/>
        <end position="16"/>
    </location>
</feature>
<dbReference type="PANTHER" id="PTHR22028:SF9">
    <property type="entry name" value="SFI1 SPINDLE BODY DOMAIN-CONTAINING PROTEIN"/>
    <property type="match status" value="1"/>
</dbReference>
<keyword evidence="3" id="KW-1185">Reference proteome</keyword>
<dbReference type="PANTHER" id="PTHR22028">
    <property type="entry name" value="SFI1 SPINDLE BODY DOMAIN-CONTAINING PROTEIN-RELATED"/>
    <property type="match status" value="1"/>
</dbReference>
<dbReference type="EMBL" id="KQ965735">
    <property type="protein sequence ID" value="KXS20444.1"/>
    <property type="molecule type" value="Genomic_DNA"/>
</dbReference>
<evidence type="ECO:0000313" key="2">
    <source>
        <dbReference type="EMBL" id="KXS20444.1"/>
    </source>
</evidence>
<accession>A0A139AUR4</accession>
<dbReference type="GO" id="GO:0019902">
    <property type="term" value="F:phosphatase binding"/>
    <property type="evidence" value="ECO:0007669"/>
    <property type="project" value="TreeGrafter"/>
</dbReference>
<feature type="region of interest" description="Disordered" evidence="1">
    <location>
        <begin position="1"/>
        <end position="56"/>
    </location>
</feature>
<dbReference type="InterPro" id="IPR052270">
    <property type="entry name" value="CACF_protein"/>
</dbReference>
<proteinExistence type="predicted"/>
<name>A0A139AUR4_GONPJ</name>
<feature type="compositionally biased region" description="Low complexity" evidence="1">
    <location>
        <begin position="36"/>
        <end position="47"/>
    </location>
</feature>
<dbReference type="OMA" id="FELWKTK"/>
<sequence>MCRARGGGGGGGAGKRGAGKRGRVKSGDGGEGADGNAGAETATTETTQGGGAMADSAVDRRRVLARAAARMGATAAAAVAESGLAHGDATRTDNGAVHGPEAARGGKRAAFVRWADGATTARSQADTSAHPGSYPPLTLPDLALARPAFAHWRLFSRRAALLRASASFHASCLARSAFSYWRTRALQARIFWRARVRAECFANAKVAEKCWTAWRVFIVASRDRKAEVKRAEIAAKTLLLRRTFHTWRAHFLLRRHLHHTTSLSVSHHRLHTLRASFLSWRLALSRSHAVSTLECGGAEKARRWVRRRTWELWRARCTQRRKEAQRESEVDTWREKVALERCWKAWVVYVGERGRKGMVDGGFSCVYISVKGASRGLGGLYLASVSVWLGLGTGGRGESRRTTDPHSATIHQNADVCFLLVGWLHCRDLVLTRVVFCLPFSPFSAHRPPTTAPALARTHHSHRLLAMFLHTWYSRLLVRVHFHSLAHTGCVLSDRAVRKRAFKVWRDRLGARMEVGRMQNRADGWWEGGVKKRIFRKWRAKIDQLEGAGGMYAVKLAATHFYRWLWRRRALAAAREHALLLPGILAWRSAALKRAVGGWRAYVAYRKAKETRAHVATAHQRALLLASAIKRWRRLTTHRLRLRLLRMAEETYRTARLLRSHMARWVAAHAWCARQKMLMACAGEAHEGILLRRGLRALRENAARQKADRGIEDVARVFSERVAVRKAWGAWEAYVITRRERKEDKNVARRVAFVKGVEWAWEQWGEGVRRRREQRERWNVAVVFSGARGGRRVLRAWKEFARARSLARISLDLFVASRLEHHFATCVGLWRRRAAERVLIKKTVEVEVKATNAARLATGFGGWRAFVLARRRARAEEDKRVKAAKQVLKTERAFHVWRRLTSHRLWLRSRIATADTFRNKMLFKRAVTVWRARRLDWQVLSFRANVLPIVHWSRVLTKTVLKGWCEYVRTTKRTKERCRAMVKWRKDRMVRRGIVKWIETADMLRKERERYFMERAVGWTVEAFTLASKYAWKWRERVLGRRGVQSFHTRNIGLNAVMQHETALDKRLPEPARPQLLFDASSTLQMERDCEAMVSHTILRTRSQPSALPQLHAHVTNEVKGKRPGPRTPNFLTGLA</sequence>
<gene>
    <name evidence="2" type="ORF">M427DRAFT_142727</name>
</gene>
<dbReference type="Proteomes" id="UP000070544">
    <property type="component" value="Unassembled WGS sequence"/>
</dbReference>
<organism evidence="2 3">
    <name type="scientific">Gonapodya prolifera (strain JEL478)</name>
    <name type="common">Monoblepharis prolifera</name>
    <dbReference type="NCBI Taxonomy" id="1344416"/>
    <lineage>
        <taxon>Eukaryota</taxon>
        <taxon>Fungi</taxon>
        <taxon>Fungi incertae sedis</taxon>
        <taxon>Chytridiomycota</taxon>
        <taxon>Chytridiomycota incertae sedis</taxon>
        <taxon>Monoblepharidomycetes</taxon>
        <taxon>Monoblepharidales</taxon>
        <taxon>Gonapodyaceae</taxon>
        <taxon>Gonapodya</taxon>
    </lineage>
</organism>
<dbReference type="AlphaFoldDB" id="A0A139AUR4"/>
<evidence type="ECO:0000256" key="1">
    <source>
        <dbReference type="SAM" id="MobiDB-lite"/>
    </source>
</evidence>
<protein>
    <recommendedName>
        <fullName evidence="4">Sfi1 spindle body domain-containing protein</fullName>
    </recommendedName>
</protein>